<reference evidence="9 10" key="1">
    <citation type="submission" date="2016-07" db="EMBL/GenBank/DDBJ databases">
        <title>Caryophanon tenue genome sequencing.</title>
        <authorList>
            <person name="Verma A."/>
            <person name="Pal Y."/>
            <person name="Krishnamurthi S."/>
        </authorList>
    </citation>
    <scope>NUCLEOTIDE SEQUENCE [LARGE SCALE GENOMIC DNA]</scope>
    <source>
        <strain evidence="9 10">DSM 14152</strain>
    </source>
</reference>
<dbReference type="AlphaFoldDB" id="A0A1C0YD63"/>
<evidence type="ECO:0000256" key="4">
    <source>
        <dbReference type="ARBA" id="ARBA00022692"/>
    </source>
</evidence>
<comment type="similarity">
    <text evidence="7">Belongs to the drug/metabolite transporter (DMT) superfamily. Small multidrug resistance (SMR) (TC 2.A.7.1) family.</text>
</comment>
<name>A0A1C0YD63_9BACL</name>
<evidence type="ECO:0000256" key="5">
    <source>
        <dbReference type="ARBA" id="ARBA00022989"/>
    </source>
</evidence>
<gene>
    <name evidence="9" type="ORF">A6M13_13845</name>
</gene>
<evidence type="ECO:0000256" key="8">
    <source>
        <dbReference type="SAM" id="Phobius"/>
    </source>
</evidence>
<dbReference type="PANTHER" id="PTHR30561:SF1">
    <property type="entry name" value="MULTIDRUG TRANSPORTER EMRE"/>
    <property type="match status" value="1"/>
</dbReference>
<evidence type="ECO:0000256" key="6">
    <source>
        <dbReference type="ARBA" id="ARBA00023136"/>
    </source>
</evidence>
<sequence length="106" mass="11113">MTQAIFMLIAAIISEVFGSSMLKKSNGFQHPLPTIGFLVGYLLAFVGLAFSLMVIPLGAAYAIWAGLGTALTAIAGVLFFQERLSIQKVIGIMLVVIGVVVLNIGG</sequence>
<evidence type="ECO:0000313" key="10">
    <source>
        <dbReference type="Proteomes" id="UP000093199"/>
    </source>
</evidence>
<evidence type="ECO:0000256" key="2">
    <source>
        <dbReference type="ARBA" id="ARBA00022448"/>
    </source>
</evidence>
<keyword evidence="4 7" id="KW-0812">Transmembrane</keyword>
<evidence type="ECO:0000256" key="7">
    <source>
        <dbReference type="RuleBase" id="RU003942"/>
    </source>
</evidence>
<feature type="transmembrane region" description="Helical" evidence="8">
    <location>
        <begin position="61"/>
        <end position="80"/>
    </location>
</feature>
<dbReference type="Gene3D" id="1.10.3730.20">
    <property type="match status" value="1"/>
</dbReference>
<accession>A0A1C0YD63</accession>
<feature type="transmembrane region" description="Helical" evidence="8">
    <location>
        <begin position="34"/>
        <end position="54"/>
    </location>
</feature>
<keyword evidence="3" id="KW-1003">Cell membrane</keyword>
<evidence type="ECO:0000256" key="1">
    <source>
        <dbReference type="ARBA" id="ARBA00004651"/>
    </source>
</evidence>
<keyword evidence="6 8" id="KW-0472">Membrane</keyword>
<dbReference type="InterPro" id="IPR045324">
    <property type="entry name" value="Small_multidrug_res"/>
</dbReference>
<organism evidence="9 10">
    <name type="scientific">Caryophanon tenue</name>
    <dbReference type="NCBI Taxonomy" id="33978"/>
    <lineage>
        <taxon>Bacteria</taxon>
        <taxon>Bacillati</taxon>
        <taxon>Bacillota</taxon>
        <taxon>Bacilli</taxon>
        <taxon>Bacillales</taxon>
        <taxon>Caryophanaceae</taxon>
        <taxon>Caryophanon</taxon>
    </lineage>
</organism>
<keyword evidence="2" id="KW-0813">Transport</keyword>
<dbReference type="InterPro" id="IPR000390">
    <property type="entry name" value="Small_drug/metabolite_transptr"/>
</dbReference>
<dbReference type="Pfam" id="PF00893">
    <property type="entry name" value="Multi_Drug_Res"/>
    <property type="match status" value="1"/>
</dbReference>
<dbReference type="Proteomes" id="UP000093199">
    <property type="component" value="Unassembled WGS sequence"/>
</dbReference>
<dbReference type="OrthoDB" id="21828at2"/>
<protein>
    <submittedName>
        <fullName evidence="9">Quaternary ammonium transporter</fullName>
    </submittedName>
</protein>
<feature type="transmembrane region" description="Helical" evidence="8">
    <location>
        <begin position="86"/>
        <end position="105"/>
    </location>
</feature>
<dbReference type="EMBL" id="MASJ01000016">
    <property type="protein sequence ID" value="OCS85127.1"/>
    <property type="molecule type" value="Genomic_DNA"/>
</dbReference>
<comment type="caution">
    <text evidence="9">The sequence shown here is derived from an EMBL/GenBank/DDBJ whole genome shotgun (WGS) entry which is preliminary data.</text>
</comment>
<evidence type="ECO:0000313" key="9">
    <source>
        <dbReference type="EMBL" id="OCS85127.1"/>
    </source>
</evidence>
<dbReference type="FunFam" id="1.10.3730.20:FF:000001">
    <property type="entry name" value="Quaternary ammonium compound resistance transporter SugE"/>
    <property type="match status" value="1"/>
</dbReference>
<dbReference type="STRING" id="33978.A6M13_13845"/>
<dbReference type="SUPFAM" id="SSF103481">
    <property type="entry name" value="Multidrug resistance efflux transporter EmrE"/>
    <property type="match status" value="1"/>
</dbReference>
<comment type="subcellular location">
    <subcellularLocation>
        <location evidence="1 7">Cell membrane</location>
        <topology evidence="1 7">Multi-pass membrane protein</topology>
    </subcellularLocation>
</comment>
<dbReference type="GO" id="GO:0022857">
    <property type="term" value="F:transmembrane transporter activity"/>
    <property type="evidence" value="ECO:0007669"/>
    <property type="project" value="InterPro"/>
</dbReference>
<dbReference type="InterPro" id="IPR037185">
    <property type="entry name" value="EmrE-like"/>
</dbReference>
<proteinExistence type="inferred from homology"/>
<dbReference type="PANTHER" id="PTHR30561">
    <property type="entry name" value="SMR FAMILY PROTON-DEPENDENT DRUG EFFLUX TRANSPORTER SUGE"/>
    <property type="match status" value="1"/>
</dbReference>
<dbReference type="GO" id="GO:0005886">
    <property type="term" value="C:plasma membrane"/>
    <property type="evidence" value="ECO:0007669"/>
    <property type="project" value="UniProtKB-SubCell"/>
</dbReference>
<evidence type="ECO:0000256" key="3">
    <source>
        <dbReference type="ARBA" id="ARBA00022475"/>
    </source>
</evidence>
<dbReference type="RefSeq" id="WP_066545143.1">
    <property type="nucleotide sequence ID" value="NZ_MASJ01000016.1"/>
</dbReference>
<keyword evidence="10" id="KW-1185">Reference proteome</keyword>
<keyword evidence="5 8" id="KW-1133">Transmembrane helix</keyword>